<sequence>MASPAPAPLDAVGGLDRDGFVSKLIDESTRLQNDHRPQEGLVALRPTGSGPLVVRKVIYAEGRSNVIVDCPGTVHGRVISYVGMHISTWTSSRPTPTSG</sequence>
<evidence type="ECO:0000313" key="2">
    <source>
        <dbReference type="Proteomes" id="UP000275267"/>
    </source>
</evidence>
<comment type="caution">
    <text evidence="1">The sequence shown here is derived from an EMBL/GenBank/DDBJ whole genome shotgun (WGS) entry which is preliminary data.</text>
</comment>
<keyword evidence="2" id="KW-1185">Reference proteome</keyword>
<reference evidence="2" key="1">
    <citation type="journal article" date="2019" name="Nat. Commun.">
        <title>The genome of broomcorn millet.</title>
        <authorList>
            <person name="Zou C."/>
            <person name="Miki D."/>
            <person name="Li D."/>
            <person name="Tang Q."/>
            <person name="Xiao L."/>
            <person name="Rajput S."/>
            <person name="Deng P."/>
            <person name="Jia W."/>
            <person name="Huang R."/>
            <person name="Zhang M."/>
            <person name="Sun Y."/>
            <person name="Hu J."/>
            <person name="Fu X."/>
            <person name="Schnable P.S."/>
            <person name="Li F."/>
            <person name="Zhang H."/>
            <person name="Feng B."/>
            <person name="Zhu X."/>
            <person name="Liu R."/>
            <person name="Schnable J.C."/>
            <person name="Zhu J.-K."/>
            <person name="Zhang H."/>
        </authorList>
    </citation>
    <scope>NUCLEOTIDE SEQUENCE [LARGE SCALE GENOMIC DNA]</scope>
</reference>
<organism evidence="1 2">
    <name type="scientific">Panicum miliaceum</name>
    <name type="common">Proso millet</name>
    <name type="synonym">Broomcorn millet</name>
    <dbReference type="NCBI Taxonomy" id="4540"/>
    <lineage>
        <taxon>Eukaryota</taxon>
        <taxon>Viridiplantae</taxon>
        <taxon>Streptophyta</taxon>
        <taxon>Embryophyta</taxon>
        <taxon>Tracheophyta</taxon>
        <taxon>Spermatophyta</taxon>
        <taxon>Magnoliopsida</taxon>
        <taxon>Liliopsida</taxon>
        <taxon>Poales</taxon>
        <taxon>Poaceae</taxon>
        <taxon>PACMAD clade</taxon>
        <taxon>Panicoideae</taxon>
        <taxon>Panicodae</taxon>
        <taxon>Paniceae</taxon>
        <taxon>Panicinae</taxon>
        <taxon>Panicum</taxon>
        <taxon>Panicum sect. Panicum</taxon>
    </lineage>
</organism>
<dbReference type="STRING" id="4540.A0A3L6RQ01"/>
<proteinExistence type="predicted"/>
<evidence type="ECO:0000313" key="1">
    <source>
        <dbReference type="EMBL" id="RLN07404.1"/>
    </source>
</evidence>
<accession>A0A3L6RQ01</accession>
<gene>
    <name evidence="1" type="ORF">C2845_PM11G18040</name>
</gene>
<name>A0A3L6RQ01_PANMI</name>
<dbReference type="OrthoDB" id="7832001at2759"/>
<dbReference type="AlphaFoldDB" id="A0A3L6RQ01"/>
<dbReference type="Proteomes" id="UP000275267">
    <property type="component" value="Unassembled WGS sequence"/>
</dbReference>
<protein>
    <submittedName>
        <fullName evidence="1">Acetylornithine deacetylase</fullName>
    </submittedName>
</protein>
<dbReference type="EMBL" id="PQIB02000007">
    <property type="protein sequence ID" value="RLN07404.1"/>
    <property type="molecule type" value="Genomic_DNA"/>
</dbReference>